<keyword evidence="5 7" id="KW-0238">DNA-binding</keyword>
<feature type="region of interest" description="Sigma-70 factor domain-2" evidence="7">
    <location>
        <begin position="54"/>
        <end position="123"/>
    </location>
</feature>
<evidence type="ECO:0000256" key="9">
    <source>
        <dbReference type="SAM" id="Coils"/>
    </source>
</evidence>
<dbReference type="InterPro" id="IPR009042">
    <property type="entry name" value="RNA_pol_sigma70_r1_2"/>
</dbReference>
<reference evidence="11 12" key="1">
    <citation type="journal article" date="2009" name="Int. J. Syst. Evol. Microbiol.">
        <title>Transfer of Teichococcus ludipueritiae and Muricoccus roseus to the genus Roseomonas, as Roseomonas ludipueritiae comb. nov. and Roseomonas rosea comb. nov., respectively, and emended description of the genus Roseomonas.</title>
        <authorList>
            <person name="Sanchez-Porro C."/>
            <person name="Gallego V."/>
            <person name="Busse H.J."/>
            <person name="Kampfer P."/>
            <person name="Ventosa A."/>
        </authorList>
    </citation>
    <scope>NUCLEOTIDE SEQUENCE [LARGE SCALE GENOMIC DNA]</scope>
    <source>
        <strain evidence="11 12">DSM 14915</strain>
    </source>
</reference>
<proteinExistence type="inferred from homology"/>
<feature type="DNA-binding region" description="H-T-H motif" evidence="7">
    <location>
        <begin position="255"/>
        <end position="274"/>
    </location>
</feature>
<dbReference type="Gene3D" id="1.10.601.10">
    <property type="entry name" value="RNA Polymerase Primary Sigma Factor"/>
    <property type="match status" value="1"/>
</dbReference>
<dbReference type="PANTHER" id="PTHR30376:SF3">
    <property type="entry name" value="RNA POLYMERASE SIGMA FACTOR RPOH"/>
    <property type="match status" value="1"/>
</dbReference>
<dbReference type="SUPFAM" id="SSF88946">
    <property type="entry name" value="Sigma2 domain of RNA polymerase sigma factors"/>
    <property type="match status" value="1"/>
</dbReference>
<dbReference type="NCBIfam" id="NF005693">
    <property type="entry name" value="PRK07500.1"/>
    <property type="match status" value="1"/>
</dbReference>
<dbReference type="NCBIfam" id="TIGR02392">
    <property type="entry name" value="rpoH_proteo"/>
    <property type="match status" value="1"/>
</dbReference>
<dbReference type="InterPro" id="IPR000943">
    <property type="entry name" value="RNA_pol_sigma70"/>
</dbReference>
<keyword evidence="2 7" id="KW-0805">Transcription regulation</keyword>
<comment type="subcellular location">
    <subcellularLocation>
        <location evidence="7">Cytoplasm</location>
    </subcellularLocation>
</comment>
<name>A0ABR7R5I0_9PROT</name>
<evidence type="ECO:0000259" key="10">
    <source>
        <dbReference type="PROSITE" id="PS00716"/>
    </source>
</evidence>
<dbReference type="Gene3D" id="1.20.140.160">
    <property type="match status" value="1"/>
</dbReference>
<keyword evidence="4 7" id="KW-0731">Sigma factor</keyword>
<dbReference type="CDD" id="cd06171">
    <property type="entry name" value="Sigma70_r4"/>
    <property type="match status" value="1"/>
</dbReference>
<evidence type="ECO:0000313" key="11">
    <source>
        <dbReference type="EMBL" id="MBC9176986.1"/>
    </source>
</evidence>
<comment type="subunit">
    <text evidence="7">Interacts with the RNA polymerase core enzyme.</text>
</comment>
<feature type="short sequence motif" description="Interaction with polymerase core subunit RpoC" evidence="7">
    <location>
        <begin position="78"/>
        <end position="81"/>
    </location>
</feature>
<evidence type="ECO:0000256" key="3">
    <source>
        <dbReference type="ARBA" id="ARBA00023016"/>
    </source>
</evidence>
<evidence type="ECO:0000256" key="6">
    <source>
        <dbReference type="ARBA" id="ARBA00023163"/>
    </source>
</evidence>
<gene>
    <name evidence="7 11" type="primary">rpoH</name>
    <name evidence="11" type="ORF">IBL25_08520</name>
</gene>
<evidence type="ECO:0000256" key="1">
    <source>
        <dbReference type="ARBA" id="ARBA00022490"/>
    </source>
</evidence>
<evidence type="ECO:0000256" key="8">
    <source>
        <dbReference type="NCBIfam" id="TIGR02392"/>
    </source>
</evidence>
<dbReference type="PROSITE" id="PS00716">
    <property type="entry name" value="SIGMA70_2"/>
    <property type="match status" value="1"/>
</dbReference>
<comment type="similarity">
    <text evidence="7">Belongs to the sigma-70 factor family. RpoH subfamily.</text>
</comment>
<dbReference type="HAMAP" id="MF_00961">
    <property type="entry name" value="Sigma70_RpoH"/>
    <property type="match status" value="1"/>
</dbReference>
<comment type="function">
    <text evidence="7">Sigma factors are initiation factors that promote the attachment of RNA polymerase to specific initiation sites and are then released. This sigma factor is involved in regulation of expression of heat shock genes.</text>
</comment>
<dbReference type="SUPFAM" id="SSF88659">
    <property type="entry name" value="Sigma3 and sigma4 domains of RNA polymerase sigma factors"/>
    <property type="match status" value="1"/>
</dbReference>
<dbReference type="Pfam" id="PF00140">
    <property type="entry name" value="Sigma70_r1_2"/>
    <property type="match status" value="1"/>
</dbReference>
<evidence type="ECO:0000256" key="7">
    <source>
        <dbReference type="HAMAP-Rule" id="MF_00961"/>
    </source>
</evidence>
<keyword evidence="9" id="KW-0175">Coiled coil</keyword>
<dbReference type="InterPro" id="IPR014284">
    <property type="entry name" value="RNA_pol_sigma-70_dom"/>
</dbReference>
<evidence type="ECO:0000256" key="5">
    <source>
        <dbReference type="ARBA" id="ARBA00023125"/>
    </source>
</evidence>
<dbReference type="InterPro" id="IPR012759">
    <property type="entry name" value="RNA_pol_sigma_RpoH_proteobac"/>
</dbReference>
<evidence type="ECO:0000256" key="4">
    <source>
        <dbReference type="ARBA" id="ARBA00023082"/>
    </source>
</evidence>
<accession>A0ABR7R5I0</accession>
<dbReference type="RefSeq" id="WP_187778129.1">
    <property type="nucleotide sequence ID" value="NZ_JACTUZ010000024.1"/>
</dbReference>
<sequence>MASTTSSMIPIAPEGNLSRYLQEIRKFPMLTPEEEFRLAKAWKEAGDQQAAHRLVTSHLRLVAKIAMGYRGYGLPVGELISEGNVGMMQAVRRFDPDRGFRLATYAMWWIRAAIQEYILHSWSLVKMGTTAAQKKLFFNLRRLKGQMAALEEGDLKPEQVEKIAHVLQVPEQDVVSMNRRLASPDNSLNAPVRADSEGEWQDWLVDESESQETEIAEREDMSNRRELLGEALKTLNERERHILIERRLKDEPTTLEELSQQYNISRERVRQIEVRAFEKLQKSMKTQIMERRLTVD</sequence>
<dbReference type="Proteomes" id="UP000603940">
    <property type="component" value="Unassembled WGS sequence"/>
</dbReference>
<dbReference type="InterPro" id="IPR050813">
    <property type="entry name" value="Sigma-70_Factor"/>
</dbReference>
<keyword evidence="6 7" id="KW-0804">Transcription</keyword>
<dbReference type="PRINTS" id="PR00046">
    <property type="entry name" value="SIGMA70FCT"/>
</dbReference>
<organism evidence="11 12">
    <name type="scientific">Pseudoroseomonas ludipueritiae</name>
    <dbReference type="NCBI Taxonomy" id="198093"/>
    <lineage>
        <taxon>Bacteria</taxon>
        <taxon>Pseudomonadati</taxon>
        <taxon>Pseudomonadota</taxon>
        <taxon>Alphaproteobacteria</taxon>
        <taxon>Acetobacterales</taxon>
        <taxon>Acetobacteraceae</taxon>
        <taxon>Pseudoroseomonas</taxon>
    </lineage>
</organism>
<keyword evidence="12" id="KW-1185">Reference proteome</keyword>
<dbReference type="NCBIfam" id="TIGR02937">
    <property type="entry name" value="sigma70-ECF"/>
    <property type="match status" value="1"/>
</dbReference>
<dbReference type="PANTHER" id="PTHR30376">
    <property type="entry name" value="SIGMA FACTOR RPOH HEAT SHOCK RELATED"/>
    <property type="match status" value="1"/>
</dbReference>
<dbReference type="InterPro" id="IPR007627">
    <property type="entry name" value="RNA_pol_sigma70_r2"/>
</dbReference>
<dbReference type="InterPro" id="IPR013325">
    <property type="entry name" value="RNA_pol_sigma_r2"/>
</dbReference>
<evidence type="ECO:0000256" key="2">
    <source>
        <dbReference type="ARBA" id="ARBA00023015"/>
    </source>
</evidence>
<feature type="coiled-coil region" evidence="9">
    <location>
        <begin position="218"/>
        <end position="275"/>
    </location>
</feature>
<dbReference type="EMBL" id="JACTUZ010000024">
    <property type="protein sequence ID" value="MBC9176986.1"/>
    <property type="molecule type" value="Genomic_DNA"/>
</dbReference>
<dbReference type="Pfam" id="PF04545">
    <property type="entry name" value="Sigma70_r4"/>
    <property type="match status" value="1"/>
</dbReference>
<feature type="domain" description="RNA polymerase sigma-70" evidence="10">
    <location>
        <begin position="254"/>
        <end position="280"/>
    </location>
</feature>
<keyword evidence="1 7" id="KW-0963">Cytoplasm</keyword>
<dbReference type="Pfam" id="PF04542">
    <property type="entry name" value="Sigma70_r2"/>
    <property type="match status" value="1"/>
</dbReference>
<evidence type="ECO:0000313" key="12">
    <source>
        <dbReference type="Proteomes" id="UP000603940"/>
    </source>
</evidence>
<dbReference type="PIRSF" id="PIRSF000770">
    <property type="entry name" value="RNA_pol_sigma-SigE/K"/>
    <property type="match status" value="1"/>
</dbReference>
<dbReference type="InterPro" id="IPR013324">
    <property type="entry name" value="RNA_pol_sigma_r3/r4-like"/>
</dbReference>
<comment type="caution">
    <text evidence="7">Lacks conserved residue(s) required for the propagation of feature annotation.</text>
</comment>
<dbReference type="InterPro" id="IPR007630">
    <property type="entry name" value="RNA_pol_sigma70_r4"/>
</dbReference>
<protein>
    <recommendedName>
        <fullName evidence="7 8">RNA polymerase sigma factor RpoH</fullName>
    </recommendedName>
    <alternativeName>
        <fullName evidence="7">RNA polymerase sigma-32 factor</fullName>
    </alternativeName>
</protein>
<dbReference type="NCBIfam" id="NF005143">
    <property type="entry name" value="PRK06596.1"/>
    <property type="match status" value="1"/>
</dbReference>
<keyword evidence="3 7" id="KW-0346">Stress response</keyword>
<comment type="caution">
    <text evidence="11">The sequence shown here is derived from an EMBL/GenBank/DDBJ whole genome shotgun (WGS) entry which is preliminary data.</text>
</comment>